<dbReference type="OrthoDB" id="6111975at2"/>
<gene>
    <name evidence="7" type="primary">prkC_5</name>
    <name evidence="7" type="ORF">FF011L_19760</name>
</gene>
<evidence type="ECO:0000256" key="5">
    <source>
        <dbReference type="SAM" id="MobiDB-lite"/>
    </source>
</evidence>
<dbReference type="EC" id="2.7.11.1" evidence="7"/>
<dbReference type="CDD" id="cd14014">
    <property type="entry name" value="STKc_PknB_like"/>
    <property type="match status" value="1"/>
</dbReference>
<dbReference type="PANTHER" id="PTHR43289:SF6">
    <property type="entry name" value="SERINE_THREONINE-PROTEIN KINASE NEKL-3"/>
    <property type="match status" value="1"/>
</dbReference>
<feature type="compositionally biased region" description="Low complexity" evidence="5">
    <location>
        <begin position="25"/>
        <end position="38"/>
    </location>
</feature>
<dbReference type="InterPro" id="IPR000719">
    <property type="entry name" value="Prot_kinase_dom"/>
</dbReference>
<feature type="region of interest" description="Disordered" evidence="5">
    <location>
        <begin position="1"/>
        <end position="55"/>
    </location>
</feature>
<dbReference type="Pfam" id="PF00069">
    <property type="entry name" value="Pkinase"/>
    <property type="match status" value="1"/>
</dbReference>
<dbReference type="PIRSF" id="PIRSF000654">
    <property type="entry name" value="Integrin-linked_kinase"/>
    <property type="match status" value="1"/>
</dbReference>
<feature type="domain" description="Protein kinase" evidence="6">
    <location>
        <begin position="62"/>
        <end position="325"/>
    </location>
</feature>
<dbReference type="GO" id="GO:0004674">
    <property type="term" value="F:protein serine/threonine kinase activity"/>
    <property type="evidence" value="ECO:0007669"/>
    <property type="project" value="UniProtKB-EC"/>
</dbReference>
<evidence type="ECO:0000256" key="1">
    <source>
        <dbReference type="ARBA" id="ARBA00022679"/>
    </source>
</evidence>
<dbReference type="PROSITE" id="PS50011">
    <property type="entry name" value="PROTEIN_KINASE_DOM"/>
    <property type="match status" value="1"/>
</dbReference>
<evidence type="ECO:0000313" key="8">
    <source>
        <dbReference type="Proteomes" id="UP000320672"/>
    </source>
</evidence>
<dbReference type="RefSeq" id="WP_145351420.1">
    <property type="nucleotide sequence ID" value="NZ_CP036262.1"/>
</dbReference>
<dbReference type="AlphaFoldDB" id="A0A517ME98"/>
<evidence type="ECO:0000259" key="6">
    <source>
        <dbReference type="PROSITE" id="PS50011"/>
    </source>
</evidence>
<keyword evidence="8" id="KW-1185">Reference proteome</keyword>
<dbReference type="InterPro" id="IPR011009">
    <property type="entry name" value="Kinase-like_dom_sf"/>
</dbReference>
<dbReference type="GO" id="GO:0005524">
    <property type="term" value="F:ATP binding"/>
    <property type="evidence" value="ECO:0007669"/>
    <property type="project" value="UniProtKB-KW"/>
</dbReference>
<dbReference type="Gene3D" id="1.10.510.10">
    <property type="entry name" value="Transferase(Phosphotransferase) domain 1"/>
    <property type="match status" value="1"/>
</dbReference>
<evidence type="ECO:0000256" key="2">
    <source>
        <dbReference type="ARBA" id="ARBA00022741"/>
    </source>
</evidence>
<dbReference type="PANTHER" id="PTHR43289">
    <property type="entry name" value="MITOGEN-ACTIVATED PROTEIN KINASE KINASE KINASE 20-RELATED"/>
    <property type="match status" value="1"/>
</dbReference>
<organism evidence="7 8">
    <name type="scientific">Roseimaritima multifibrata</name>
    <dbReference type="NCBI Taxonomy" id="1930274"/>
    <lineage>
        <taxon>Bacteria</taxon>
        <taxon>Pseudomonadati</taxon>
        <taxon>Planctomycetota</taxon>
        <taxon>Planctomycetia</taxon>
        <taxon>Pirellulales</taxon>
        <taxon>Pirellulaceae</taxon>
        <taxon>Roseimaritima</taxon>
    </lineage>
</organism>
<evidence type="ECO:0000256" key="4">
    <source>
        <dbReference type="ARBA" id="ARBA00022840"/>
    </source>
</evidence>
<evidence type="ECO:0000313" key="7">
    <source>
        <dbReference type="EMBL" id="QDS93215.1"/>
    </source>
</evidence>
<protein>
    <submittedName>
        <fullName evidence="7">Serine/threonine-protein kinase PrkC</fullName>
        <ecNumber evidence="7">2.7.11.1</ecNumber>
    </submittedName>
</protein>
<proteinExistence type="predicted"/>
<keyword evidence="3 7" id="KW-0418">Kinase</keyword>
<keyword evidence="1 7" id="KW-0808">Transferase</keyword>
<sequence length="335" mass="37553">MGIFDSLKGLLKGSKDPASEDASQSAKSSKNPKNAKAPKTPKKPAKKGTAPNRTKCDVELRFERLRSSVSGTMGNFFLAHDRQLDRKVGVKICDPEKVDLFEARFKGLKKPTEGEIAMQMDHPLVMETLEHGETTRGERYLVMEYIAGPNLQQVVQSADANLVAGKRINLIRQMAQAIQYVHRKEFIHRDICPRNFICLPDLVGLKLIDFGLTVPATPPFMAPGNRTGTPIYMSPEIVRRRPTDKRVDIFSFGVSAYCLLTFEFPWNIVETTGRAALQHDTLPPIDIFERYPDLQPRIGRAIMSCLAPKPEDRTPSMDKFLQQISGIDQETAQAE</sequence>
<dbReference type="Gene3D" id="3.30.200.20">
    <property type="entry name" value="Phosphorylase Kinase, domain 1"/>
    <property type="match status" value="1"/>
</dbReference>
<accession>A0A517ME98</accession>
<evidence type="ECO:0000256" key="3">
    <source>
        <dbReference type="ARBA" id="ARBA00022777"/>
    </source>
</evidence>
<name>A0A517ME98_9BACT</name>
<keyword evidence="2" id="KW-0547">Nucleotide-binding</keyword>
<dbReference type="Proteomes" id="UP000320672">
    <property type="component" value="Chromosome"/>
</dbReference>
<keyword evidence="4" id="KW-0067">ATP-binding</keyword>
<reference evidence="7 8" key="1">
    <citation type="submission" date="2019-02" db="EMBL/GenBank/DDBJ databases">
        <title>Deep-cultivation of Planctomycetes and their phenomic and genomic characterization uncovers novel biology.</title>
        <authorList>
            <person name="Wiegand S."/>
            <person name="Jogler M."/>
            <person name="Boedeker C."/>
            <person name="Pinto D."/>
            <person name="Vollmers J."/>
            <person name="Rivas-Marin E."/>
            <person name="Kohn T."/>
            <person name="Peeters S.H."/>
            <person name="Heuer A."/>
            <person name="Rast P."/>
            <person name="Oberbeckmann S."/>
            <person name="Bunk B."/>
            <person name="Jeske O."/>
            <person name="Meyerdierks A."/>
            <person name="Storesund J.E."/>
            <person name="Kallscheuer N."/>
            <person name="Luecker S."/>
            <person name="Lage O.M."/>
            <person name="Pohl T."/>
            <person name="Merkel B.J."/>
            <person name="Hornburger P."/>
            <person name="Mueller R.-W."/>
            <person name="Bruemmer F."/>
            <person name="Labrenz M."/>
            <person name="Spormann A.M."/>
            <person name="Op den Camp H."/>
            <person name="Overmann J."/>
            <person name="Amann R."/>
            <person name="Jetten M.S.M."/>
            <person name="Mascher T."/>
            <person name="Medema M.H."/>
            <person name="Devos D.P."/>
            <person name="Kaster A.-K."/>
            <person name="Ovreas L."/>
            <person name="Rohde M."/>
            <person name="Galperin M.Y."/>
            <person name="Jogler C."/>
        </authorList>
    </citation>
    <scope>NUCLEOTIDE SEQUENCE [LARGE SCALE GENOMIC DNA]</scope>
    <source>
        <strain evidence="7 8">FF011L</strain>
    </source>
</reference>
<dbReference type="KEGG" id="rml:FF011L_19760"/>
<dbReference type="SUPFAM" id="SSF56112">
    <property type="entry name" value="Protein kinase-like (PK-like)"/>
    <property type="match status" value="1"/>
</dbReference>
<dbReference type="EMBL" id="CP036262">
    <property type="protein sequence ID" value="QDS93215.1"/>
    <property type="molecule type" value="Genomic_DNA"/>
</dbReference>